<protein>
    <submittedName>
        <fullName evidence="7">Ribose transport system permease protein</fullName>
    </submittedName>
</protein>
<evidence type="ECO:0000313" key="7">
    <source>
        <dbReference type="EMBL" id="SHM94949.1"/>
    </source>
</evidence>
<organism evidence="7 8">
    <name type="scientific">Gracilibacillus kekensis</name>
    <dbReference type="NCBI Taxonomy" id="1027249"/>
    <lineage>
        <taxon>Bacteria</taxon>
        <taxon>Bacillati</taxon>
        <taxon>Bacillota</taxon>
        <taxon>Bacilli</taxon>
        <taxon>Bacillales</taxon>
        <taxon>Bacillaceae</taxon>
        <taxon>Gracilibacillus</taxon>
    </lineage>
</organism>
<keyword evidence="3 6" id="KW-0812">Transmembrane</keyword>
<keyword evidence="5 6" id="KW-0472">Membrane</keyword>
<accession>A0A1M7MWG3</accession>
<evidence type="ECO:0000256" key="2">
    <source>
        <dbReference type="ARBA" id="ARBA00022475"/>
    </source>
</evidence>
<keyword evidence="4 6" id="KW-1133">Transmembrane helix</keyword>
<dbReference type="RefSeq" id="WP_073201023.1">
    <property type="nucleotide sequence ID" value="NZ_FRCZ01000002.1"/>
</dbReference>
<sequence length="331" mass="35060">MSNMQTSPEAKVEERSSSNNKFFIWLQYFWANYSVIFAFIILFILASIASEHFLTPLNLTNMLRQISVIGILAIGMTFVILIGGIDLSVGSVLALTGTVVMASQVDFGASIFTAILFGLFAGLLVGLVNGLVITYGKIAAFITTLAMMTIARSAALYYADAGAISGLNSDYTIIGNEYLFGLPIPVYVFIIVVVISFILLEKTAFGRHIYAVGGNSRAAHLSAVPITRVTIAAYMICGLTAAIGAVIETSRLNSVSTSSSGSMYELDAIAAVIIGGTRLTGGQGKIIGTVFGILILAILSNIMNLMNISPYIQGAVKGAIILVAVLLQKRS</sequence>
<dbReference type="Proteomes" id="UP000184184">
    <property type="component" value="Unassembled WGS sequence"/>
</dbReference>
<evidence type="ECO:0000313" key="8">
    <source>
        <dbReference type="Proteomes" id="UP000184184"/>
    </source>
</evidence>
<evidence type="ECO:0000256" key="4">
    <source>
        <dbReference type="ARBA" id="ARBA00022989"/>
    </source>
</evidence>
<feature type="transmembrane region" description="Helical" evidence="6">
    <location>
        <begin position="30"/>
        <end position="54"/>
    </location>
</feature>
<dbReference type="InterPro" id="IPR001851">
    <property type="entry name" value="ABC_transp_permease"/>
</dbReference>
<dbReference type="STRING" id="1027249.SAMN05216179_1383"/>
<proteinExistence type="predicted"/>
<evidence type="ECO:0000256" key="5">
    <source>
        <dbReference type="ARBA" id="ARBA00023136"/>
    </source>
</evidence>
<feature type="transmembrane region" description="Helical" evidence="6">
    <location>
        <begin position="286"/>
        <end position="305"/>
    </location>
</feature>
<dbReference type="CDD" id="cd06579">
    <property type="entry name" value="TM_PBP1_transp_AraH_like"/>
    <property type="match status" value="1"/>
</dbReference>
<dbReference type="Pfam" id="PF02653">
    <property type="entry name" value="BPD_transp_2"/>
    <property type="match status" value="1"/>
</dbReference>
<dbReference type="GO" id="GO:0005886">
    <property type="term" value="C:plasma membrane"/>
    <property type="evidence" value="ECO:0007669"/>
    <property type="project" value="UniProtKB-SubCell"/>
</dbReference>
<dbReference type="PANTHER" id="PTHR32196:SF72">
    <property type="entry name" value="RIBOSE IMPORT PERMEASE PROTEIN RBSC"/>
    <property type="match status" value="1"/>
</dbReference>
<dbReference type="GO" id="GO:0022857">
    <property type="term" value="F:transmembrane transporter activity"/>
    <property type="evidence" value="ECO:0007669"/>
    <property type="project" value="InterPro"/>
</dbReference>
<dbReference type="AlphaFoldDB" id="A0A1M7MWG3"/>
<comment type="subcellular location">
    <subcellularLocation>
        <location evidence="1">Cell membrane</location>
        <topology evidence="1">Multi-pass membrane protein</topology>
    </subcellularLocation>
</comment>
<dbReference type="PANTHER" id="PTHR32196">
    <property type="entry name" value="ABC TRANSPORTER PERMEASE PROTEIN YPHD-RELATED-RELATED"/>
    <property type="match status" value="1"/>
</dbReference>
<gene>
    <name evidence="7" type="ORF">SAMN05216179_1383</name>
</gene>
<keyword evidence="8" id="KW-1185">Reference proteome</keyword>
<feature type="transmembrane region" description="Helical" evidence="6">
    <location>
        <begin position="107"/>
        <end position="131"/>
    </location>
</feature>
<feature type="transmembrane region" description="Helical" evidence="6">
    <location>
        <begin position="178"/>
        <end position="200"/>
    </location>
</feature>
<feature type="transmembrane region" description="Helical" evidence="6">
    <location>
        <begin position="66"/>
        <end position="87"/>
    </location>
</feature>
<reference evidence="7 8" key="1">
    <citation type="submission" date="2016-11" db="EMBL/GenBank/DDBJ databases">
        <authorList>
            <person name="Jaros S."/>
            <person name="Januszkiewicz K."/>
            <person name="Wedrychowicz H."/>
        </authorList>
    </citation>
    <scope>NUCLEOTIDE SEQUENCE [LARGE SCALE GENOMIC DNA]</scope>
    <source>
        <strain evidence="7 8">CGMCC 1.10681</strain>
    </source>
</reference>
<keyword evidence="2" id="KW-1003">Cell membrane</keyword>
<evidence type="ECO:0000256" key="6">
    <source>
        <dbReference type="SAM" id="Phobius"/>
    </source>
</evidence>
<evidence type="ECO:0000256" key="3">
    <source>
        <dbReference type="ARBA" id="ARBA00022692"/>
    </source>
</evidence>
<dbReference type="OrthoDB" id="9784538at2"/>
<evidence type="ECO:0000256" key="1">
    <source>
        <dbReference type="ARBA" id="ARBA00004651"/>
    </source>
</evidence>
<feature type="transmembrane region" description="Helical" evidence="6">
    <location>
        <begin position="138"/>
        <end position="158"/>
    </location>
</feature>
<dbReference type="EMBL" id="FRCZ01000002">
    <property type="protein sequence ID" value="SHM94949.1"/>
    <property type="molecule type" value="Genomic_DNA"/>
</dbReference>
<name>A0A1M7MWG3_9BACI</name>